<dbReference type="PANTHER" id="PTHR42693:SF53">
    <property type="entry name" value="ENDO-4-O-SULFATASE"/>
    <property type="match status" value="1"/>
</dbReference>
<dbReference type="InterPro" id="IPR017850">
    <property type="entry name" value="Alkaline_phosphatase_core_sf"/>
</dbReference>
<dbReference type="InterPro" id="IPR000917">
    <property type="entry name" value="Sulfatase_N"/>
</dbReference>
<dbReference type="Proteomes" id="UP000000844">
    <property type="component" value="Chromosome"/>
</dbReference>
<dbReference type="Gene3D" id="3.30.1120.10">
    <property type="match status" value="1"/>
</dbReference>
<evidence type="ECO:0000313" key="5">
    <source>
        <dbReference type="Proteomes" id="UP000000844"/>
    </source>
</evidence>
<dbReference type="AlphaFoldDB" id="D3Q0T8"/>
<dbReference type="eggNOG" id="COG3119">
    <property type="taxonomic scope" value="Bacteria"/>
</dbReference>
<evidence type="ECO:0000256" key="1">
    <source>
        <dbReference type="ARBA" id="ARBA00008779"/>
    </source>
</evidence>
<keyword evidence="5" id="KW-1185">Reference proteome</keyword>
<dbReference type="EMBL" id="CP001778">
    <property type="protein sequence ID" value="ADD43688.1"/>
    <property type="molecule type" value="Genomic_DNA"/>
</dbReference>
<gene>
    <name evidence="4" type="ordered locus">Snas_4036</name>
</gene>
<organism evidence="4 5">
    <name type="scientific">Stackebrandtia nassauensis (strain DSM 44728 / CIP 108903 / NRRL B-16338 / NBRC 102104 / LLR-40K-21)</name>
    <dbReference type="NCBI Taxonomy" id="446470"/>
    <lineage>
        <taxon>Bacteria</taxon>
        <taxon>Bacillati</taxon>
        <taxon>Actinomycetota</taxon>
        <taxon>Actinomycetes</taxon>
        <taxon>Glycomycetales</taxon>
        <taxon>Glycomycetaceae</taxon>
        <taxon>Stackebrandtia</taxon>
    </lineage>
</organism>
<evidence type="ECO:0000259" key="3">
    <source>
        <dbReference type="Pfam" id="PF00884"/>
    </source>
</evidence>
<comment type="similarity">
    <text evidence="1">Belongs to the sulfatase family.</text>
</comment>
<dbReference type="GO" id="GO:0004065">
    <property type="term" value="F:arylsulfatase activity"/>
    <property type="evidence" value="ECO:0007669"/>
    <property type="project" value="TreeGrafter"/>
</dbReference>
<dbReference type="HOGENOM" id="CLU_006332_10_4_11"/>
<protein>
    <submittedName>
        <fullName evidence="4">Sulfatase</fullName>
    </submittedName>
</protein>
<sequence length="459" mass="51269">MSRRPNVIVILSDDHGYADRSALGVHDNVHTPALDRLAAEGVSCDNAYVAAPICSPSRAGLMSGRYPLSFGTTWFDNSRLPDDSPTLAERFKERGYTTGYFGKVHYGPEQLGDHACPPHHGFDETRYGLAGQSQGRLHYLRHSRAEYEARGEAGWRMGTQPLLEGDDEYETEDFLTWDLGQRARDFVTGHAGDANPFFLMLAFNAVHNFCWQLPEAERRKRGLSEYHDWDPETRSYFDWYDDVVAPNLDKGREYYLAQLELMDAEIGRLMDTVDANGLREDTIVVYLTDNGGSHCNHGDNTPLAGSKYTLFEGGIRVPFLVRWPGGGVPAGEHRDGLISALDLYPSLLAAAGGDPGDGHGVDQWAMLRGETDAGHEALHWDCGFQYATRSGAWKLRYADGESDEVRGLLQYEHTDLGAGLFLYNLDDDPAETRNLADAHPDKLAELQRLRHDWRATMLS</sequence>
<proteinExistence type="inferred from homology"/>
<accession>D3Q0T8</accession>
<feature type="domain" description="Sulfatase N-terminal" evidence="3">
    <location>
        <begin position="5"/>
        <end position="352"/>
    </location>
</feature>
<evidence type="ECO:0000313" key="4">
    <source>
        <dbReference type="EMBL" id="ADD43688.1"/>
    </source>
</evidence>
<dbReference type="InterPro" id="IPR050738">
    <property type="entry name" value="Sulfatase"/>
</dbReference>
<dbReference type="Pfam" id="PF00884">
    <property type="entry name" value="Sulfatase"/>
    <property type="match status" value="1"/>
</dbReference>
<dbReference type="PANTHER" id="PTHR42693">
    <property type="entry name" value="ARYLSULFATASE FAMILY MEMBER"/>
    <property type="match status" value="1"/>
</dbReference>
<reference evidence="4 5" key="1">
    <citation type="journal article" date="2009" name="Stand. Genomic Sci.">
        <title>Complete genome sequence of Stackebrandtia nassauensis type strain (LLR-40K-21).</title>
        <authorList>
            <person name="Munk C."/>
            <person name="Lapidus A."/>
            <person name="Copeland A."/>
            <person name="Jando M."/>
            <person name="Mayilraj S."/>
            <person name="Glavina Del Rio T."/>
            <person name="Nolan M."/>
            <person name="Chen F."/>
            <person name="Lucas S."/>
            <person name="Tice H."/>
            <person name="Cheng J.F."/>
            <person name="Han C."/>
            <person name="Detter J.C."/>
            <person name="Bruce D."/>
            <person name="Goodwin L."/>
            <person name="Chain P."/>
            <person name="Pitluck S."/>
            <person name="Goker M."/>
            <person name="Ovchinikova G."/>
            <person name="Pati A."/>
            <person name="Ivanova N."/>
            <person name="Mavromatis K."/>
            <person name="Chen A."/>
            <person name="Palaniappan K."/>
            <person name="Land M."/>
            <person name="Hauser L."/>
            <person name="Chang Y.J."/>
            <person name="Jeffries C.D."/>
            <person name="Bristow J."/>
            <person name="Eisen J.A."/>
            <person name="Markowitz V."/>
            <person name="Hugenholtz P."/>
            <person name="Kyrpides N.C."/>
            <person name="Klenk H.P."/>
        </authorList>
    </citation>
    <scope>NUCLEOTIDE SEQUENCE [LARGE SCALE GENOMIC DNA]</scope>
    <source>
        <strain evidence="5">DSM 44728 / CIP 108903 / NRRL B-16338 / NBRC 102104 / LLR-40K-21</strain>
    </source>
</reference>
<dbReference type="Gene3D" id="3.40.720.10">
    <property type="entry name" value="Alkaline Phosphatase, subunit A"/>
    <property type="match status" value="1"/>
</dbReference>
<keyword evidence="2" id="KW-0378">Hydrolase</keyword>
<dbReference type="RefSeq" id="WP_013019259.1">
    <property type="nucleotide sequence ID" value="NC_013947.1"/>
</dbReference>
<evidence type="ECO:0000256" key="2">
    <source>
        <dbReference type="ARBA" id="ARBA00022801"/>
    </source>
</evidence>
<dbReference type="STRING" id="446470.Snas_4036"/>
<dbReference type="SUPFAM" id="SSF53649">
    <property type="entry name" value="Alkaline phosphatase-like"/>
    <property type="match status" value="1"/>
</dbReference>
<dbReference type="KEGG" id="sna:Snas_4036"/>
<name>D3Q0T8_STANL</name>